<dbReference type="OrthoDB" id="9806511at2"/>
<gene>
    <name evidence="1" type="ORF">BEI_0169</name>
</gene>
<evidence type="ECO:0000313" key="2">
    <source>
        <dbReference type="Proteomes" id="UP000219993"/>
    </source>
</evidence>
<name>A0A291P2N5_9GAMM</name>
<dbReference type="Pfam" id="PF09981">
    <property type="entry name" value="DUF2218"/>
    <property type="match status" value="1"/>
</dbReference>
<dbReference type="Proteomes" id="UP000219993">
    <property type="component" value="Chromosome"/>
</dbReference>
<evidence type="ECO:0008006" key="3">
    <source>
        <dbReference type="Google" id="ProtNLM"/>
    </source>
</evidence>
<protein>
    <recommendedName>
        <fullName evidence="3">DUF2218 domain-containing protein</fullName>
    </recommendedName>
</protein>
<organism evidence="1 2">
    <name type="scientific">Halomonas beimenensis</name>
    <dbReference type="NCBI Taxonomy" id="475662"/>
    <lineage>
        <taxon>Bacteria</taxon>
        <taxon>Pseudomonadati</taxon>
        <taxon>Pseudomonadota</taxon>
        <taxon>Gammaproteobacteria</taxon>
        <taxon>Oceanospirillales</taxon>
        <taxon>Halomonadaceae</taxon>
        <taxon>Halomonas</taxon>
    </lineage>
</organism>
<keyword evidence="2" id="KW-1185">Reference proteome</keyword>
<accession>A0A291P2N5</accession>
<sequence>MPISRAEIATESGDKLIQRLCKHWAHKLEVEQAGGEGKVTFEAGTCLLKAEPDKLRVAVEALDEEGLDTLEGVVAAHLERMAGDEDLRIVWEN</sequence>
<dbReference type="AlphaFoldDB" id="A0A291P2N5"/>
<reference evidence="1 2" key="1">
    <citation type="journal article" date="2017" name="Sci. Rep.">
        <title>Revealing the Saline Adaptation Strategies of the Halophilic Bacterium Halomonas beimenensis through High-throughput Omics and Transposon Mutagenesis Approaches.</title>
        <authorList>
            <person name="Chen Y.H."/>
            <person name="Lin S.S."/>
            <person name="Shyu Y.T."/>
        </authorList>
    </citation>
    <scope>NUCLEOTIDE SEQUENCE [LARGE SCALE GENOMIC DNA]</scope>
    <source>
        <strain evidence="1 2">NTU-111</strain>
    </source>
</reference>
<dbReference type="KEGG" id="hbe:BEI_0169"/>
<evidence type="ECO:0000313" key="1">
    <source>
        <dbReference type="EMBL" id="ATJ81156.1"/>
    </source>
</evidence>
<dbReference type="InterPro" id="IPR014543">
    <property type="entry name" value="UCP028291"/>
</dbReference>
<dbReference type="Gene3D" id="3.30.310.50">
    <property type="entry name" value="Alpha-D-phosphohexomutase, C-terminal domain"/>
    <property type="match status" value="1"/>
</dbReference>
<proteinExistence type="predicted"/>
<dbReference type="PIRSF" id="PIRSF028291">
    <property type="entry name" value="UCP028291"/>
    <property type="match status" value="1"/>
</dbReference>
<dbReference type="EMBL" id="CP021435">
    <property type="protein sequence ID" value="ATJ81156.1"/>
    <property type="molecule type" value="Genomic_DNA"/>
</dbReference>
<dbReference type="RefSeq" id="WP_097787733.1">
    <property type="nucleotide sequence ID" value="NZ_BAAADT010000036.1"/>
</dbReference>